<organism evidence="3 4">
    <name type="scientific">Agrocybe chaxingu</name>
    <dbReference type="NCBI Taxonomy" id="84603"/>
    <lineage>
        <taxon>Eukaryota</taxon>
        <taxon>Fungi</taxon>
        <taxon>Dikarya</taxon>
        <taxon>Basidiomycota</taxon>
        <taxon>Agaricomycotina</taxon>
        <taxon>Agaricomycetes</taxon>
        <taxon>Agaricomycetidae</taxon>
        <taxon>Agaricales</taxon>
        <taxon>Agaricineae</taxon>
        <taxon>Strophariaceae</taxon>
        <taxon>Agrocybe</taxon>
    </lineage>
</organism>
<dbReference type="OrthoDB" id="2746456at2759"/>
<feature type="region of interest" description="Disordered" evidence="1">
    <location>
        <begin position="174"/>
        <end position="203"/>
    </location>
</feature>
<feature type="region of interest" description="Disordered" evidence="1">
    <location>
        <begin position="373"/>
        <end position="408"/>
    </location>
</feature>
<comment type="caution">
    <text evidence="3">The sequence shown here is derived from an EMBL/GenBank/DDBJ whole genome shotgun (WGS) entry which is preliminary data.</text>
</comment>
<proteinExistence type="predicted"/>
<feature type="compositionally biased region" description="Basic and acidic residues" evidence="1">
    <location>
        <begin position="193"/>
        <end position="203"/>
    </location>
</feature>
<dbReference type="InterPro" id="IPR000210">
    <property type="entry name" value="BTB/POZ_dom"/>
</dbReference>
<evidence type="ECO:0000313" key="3">
    <source>
        <dbReference type="EMBL" id="KAJ3514416.1"/>
    </source>
</evidence>
<dbReference type="EMBL" id="JANKHO010000146">
    <property type="protein sequence ID" value="KAJ3514416.1"/>
    <property type="molecule type" value="Genomic_DNA"/>
</dbReference>
<evidence type="ECO:0000313" key="4">
    <source>
        <dbReference type="Proteomes" id="UP001148786"/>
    </source>
</evidence>
<feature type="region of interest" description="Disordered" evidence="1">
    <location>
        <begin position="308"/>
        <end position="358"/>
    </location>
</feature>
<feature type="compositionally biased region" description="Polar residues" evidence="1">
    <location>
        <begin position="384"/>
        <end position="401"/>
    </location>
</feature>
<protein>
    <recommendedName>
        <fullName evidence="2">BTB domain-containing protein</fullName>
    </recommendedName>
</protein>
<feature type="domain" description="BTB" evidence="2">
    <location>
        <begin position="747"/>
        <end position="832"/>
    </location>
</feature>
<evidence type="ECO:0000256" key="1">
    <source>
        <dbReference type="SAM" id="MobiDB-lite"/>
    </source>
</evidence>
<dbReference type="AlphaFoldDB" id="A0A9W8KB59"/>
<reference evidence="3" key="1">
    <citation type="submission" date="2022-07" db="EMBL/GenBank/DDBJ databases">
        <title>Genome Sequence of Agrocybe chaxingu.</title>
        <authorList>
            <person name="Buettner E."/>
        </authorList>
    </citation>
    <scope>NUCLEOTIDE SEQUENCE</scope>
    <source>
        <strain evidence="3">MP-N11</strain>
    </source>
</reference>
<gene>
    <name evidence="3" type="ORF">NLJ89_g2389</name>
</gene>
<feature type="region of interest" description="Disordered" evidence="1">
    <location>
        <begin position="74"/>
        <end position="119"/>
    </location>
</feature>
<sequence length="978" mass="109767">MHDIFSTPSPTRSYQSSGAYSFISILEATVVEAIVWVLGSIRFGTKGISTSGLEPIDDEGEWLSPRPTPKLFATPNASASRVIPSTPPPSSRRRVRRTTTFGSSQLPGGERSKNDLLPGFPGMIPYDEKLRKCLLKGIDMPPMDGGPLTDAEIYEMFKQPVKKCTVEYITDSEDEFDAPSPVGAGVPPASPKPMEKTSPSKEQENIAKEYPGTTMENAKYHTDEYRISKPTPQLSTIEDFETLLVKTGVIPPLPSMAPVSMEDMEEILEQIRNPSPYGLKKPIRLDGPITPTKKRRYDAYGRIDIRSSIGIKSASTPQEESTPKTPSRRHSRGSMHSPSPRISGCSKTTPMWHMPTTPGRANYAPRLTSPSLIRTPFPTPTHDGATSNRTPSMNLIHSPGSSPGKRRLSNEGYSDMDEAAKKKATFERHETQWYAFGDVYLQVGKVRFRIPKGPFSRSSEWFKALFASSRVVGQEKGAAEQSAAAKLDGFQRRVLNKVLETVEEEDGMTLYHLDHIKQIDTDALAEYIHLQARYFGLPYDSTSTKDCKVLANTMKMADFVADQVTFEMVKKELTKLFSNRWQEVPETKVANAEYALHIARAYNIPEMIPRAFYELARDEDALPHDTYRTTAILDHRNWVEELPIAPKEDVIRIPSILLHLTNEWQAIADALVKEKICNAKSGGCGKVHMTWFEAPNFPTKRALESGPVAASKRKHEEVEDDGIPADGQVGKVQRTYVKHEDHWALDGNLLLQIDDVRFKVHRSRLASESEWFQVLIDCAEGRLPEEDYEHLNQINAVVATREDVNGVDLFFLDVLAPPRPDARAFAALLTAMVRAMFCYYNLAKSRPFPLAAEQMTEDDTIRKKALEELPVHDLFRLLDIAKRLSLAWDAIVPITEHKCTRPRPSLSQVCNDQHKAASAVTRARKNHPFDPIAGILHLQCLDWRAHGYCEKATKAVHDNLSAKRDAIWEELKTWIEVS</sequence>
<dbReference type="Proteomes" id="UP001148786">
    <property type="component" value="Unassembled WGS sequence"/>
</dbReference>
<feature type="compositionally biased region" description="Low complexity" evidence="1">
    <location>
        <begin position="178"/>
        <end position="187"/>
    </location>
</feature>
<keyword evidence="4" id="KW-1185">Reference proteome</keyword>
<name>A0A9W8KB59_9AGAR</name>
<evidence type="ECO:0000259" key="2">
    <source>
        <dbReference type="PROSITE" id="PS50097"/>
    </source>
</evidence>
<dbReference type="PROSITE" id="PS50097">
    <property type="entry name" value="BTB"/>
    <property type="match status" value="1"/>
</dbReference>
<accession>A0A9W8KB59</accession>
<feature type="compositionally biased region" description="Polar residues" evidence="1">
    <location>
        <begin position="313"/>
        <end position="325"/>
    </location>
</feature>